<dbReference type="EC" id="2.6.1.42" evidence="17"/>
<dbReference type="CDD" id="cd01557">
    <property type="entry name" value="BCAT_beta_family"/>
    <property type="match status" value="1"/>
</dbReference>
<proteinExistence type="inferred from homology"/>
<dbReference type="InterPro" id="IPR018300">
    <property type="entry name" value="Aminotrans_IV_CS"/>
</dbReference>
<dbReference type="AlphaFoldDB" id="N0E5N9"/>
<dbReference type="UniPathway" id="UPA00047">
    <property type="reaction ID" value="UER00058"/>
</dbReference>
<reference evidence="18 19" key="1">
    <citation type="journal article" date="2013" name="ISME J.">
        <title>A metabolic model for members of the genus Tetrasphaera involved in enhanced biological phosphorus removal.</title>
        <authorList>
            <person name="Kristiansen R."/>
            <person name="Nguyen H.T.T."/>
            <person name="Saunders A.M."/>
            <person name="Nielsen J.L."/>
            <person name="Wimmer R."/>
            <person name="Le V.Q."/>
            <person name="McIlroy S.J."/>
            <person name="Petrovski S."/>
            <person name="Seviour R.J."/>
            <person name="Calteau A."/>
            <person name="Nielsen K.L."/>
            <person name="Nielsen P.H."/>
        </authorList>
    </citation>
    <scope>NUCLEOTIDE SEQUENCE [LARGE SCALE GENOMIC DNA]</scope>
    <source>
        <strain evidence="18 19">Lp2</strain>
    </source>
</reference>
<evidence type="ECO:0000256" key="10">
    <source>
        <dbReference type="ARBA" id="ARBA00023304"/>
    </source>
</evidence>
<dbReference type="HOGENOM" id="CLU_031922_0_2_11"/>
<dbReference type="InterPro" id="IPR001544">
    <property type="entry name" value="Aminotrans_IV"/>
</dbReference>
<dbReference type="PROSITE" id="PS00770">
    <property type="entry name" value="AA_TRANSFER_CLASS_4"/>
    <property type="match status" value="1"/>
</dbReference>
<evidence type="ECO:0000256" key="2">
    <source>
        <dbReference type="ARBA" id="ARBA00004824"/>
    </source>
</evidence>
<evidence type="ECO:0000313" key="19">
    <source>
        <dbReference type="Proteomes" id="UP000013167"/>
    </source>
</evidence>
<dbReference type="InterPro" id="IPR036038">
    <property type="entry name" value="Aminotransferase-like"/>
</dbReference>
<dbReference type="InterPro" id="IPR043131">
    <property type="entry name" value="BCAT-like_N"/>
</dbReference>
<dbReference type="Proteomes" id="UP000013167">
    <property type="component" value="Unassembled WGS sequence"/>
</dbReference>
<keyword evidence="9 16" id="KW-0663">Pyridoxal phosphate</keyword>
<evidence type="ECO:0000256" key="17">
    <source>
        <dbReference type="RuleBase" id="RU004517"/>
    </source>
</evidence>
<dbReference type="SUPFAM" id="SSF56752">
    <property type="entry name" value="D-aminoacid aminotransferase-like PLP-dependent enzymes"/>
    <property type="match status" value="1"/>
</dbReference>
<evidence type="ECO:0000256" key="9">
    <source>
        <dbReference type="ARBA" id="ARBA00022898"/>
    </source>
</evidence>
<evidence type="ECO:0000256" key="4">
    <source>
        <dbReference type="ARBA" id="ARBA00005072"/>
    </source>
</evidence>
<evidence type="ECO:0000313" key="18">
    <source>
        <dbReference type="EMBL" id="CCH70599.1"/>
    </source>
</evidence>
<sequence length="366" mass="39531">MALSFAATSNPSPVSPERRAEILAAPGFGQFMTDHMIRATWTDGEGEGWHSGELTAYGNISISPAASVLHYAPEIFEGLKAYRHEDGSVWTFRPDKNAERLQASARRMVLPELPTEDFLESLRVLVEADQAWVPAYGDGEKSLYLRPFMFGSQAFIGLKPVNEATYMVIASPAASIFKGGPKPITLWVAEQYARAGAGGTGAAKCGGNYASALRGQLEGAENGCDQAVFLDSSTHTYVDELGGMNVFFVTKDGKLVTPELTGTILPGITRMSILELAKEFDLTPEERKVEIQEWKDGVASGDILEVFACGTAAIVTPIGGLKWQGGEAPPTAGEHGGEVTRGIRERLLSLQQGRTEDSYGWMHRLV</sequence>
<keyword evidence="8 17" id="KW-0808">Transferase</keyword>
<dbReference type="Pfam" id="PF01063">
    <property type="entry name" value="Aminotran_4"/>
    <property type="match status" value="1"/>
</dbReference>
<comment type="catalytic activity">
    <reaction evidence="11 17">
        <text>L-valine + 2-oxoglutarate = 3-methyl-2-oxobutanoate + L-glutamate</text>
        <dbReference type="Rhea" id="RHEA:24813"/>
        <dbReference type="ChEBI" id="CHEBI:11851"/>
        <dbReference type="ChEBI" id="CHEBI:16810"/>
        <dbReference type="ChEBI" id="CHEBI:29985"/>
        <dbReference type="ChEBI" id="CHEBI:57762"/>
        <dbReference type="EC" id="2.6.1.42"/>
    </reaction>
</comment>
<comment type="pathway">
    <text evidence="3">Amino-acid biosynthesis; L-valine biosynthesis; L-valine from pyruvate: step 4/4.</text>
</comment>
<evidence type="ECO:0000256" key="1">
    <source>
        <dbReference type="ARBA" id="ARBA00001933"/>
    </source>
</evidence>
<dbReference type="EMBL" id="CAIZ01000132">
    <property type="protein sequence ID" value="CCH70599.1"/>
    <property type="molecule type" value="Genomic_DNA"/>
</dbReference>
<dbReference type="PANTHER" id="PTHR11825:SF44">
    <property type="entry name" value="BRANCHED-CHAIN-AMINO-ACID AMINOTRANSFERASE"/>
    <property type="match status" value="1"/>
</dbReference>
<comment type="caution">
    <text evidence="18">The sequence shown here is derived from an EMBL/GenBank/DDBJ whole genome shotgun (WGS) entry which is preliminary data.</text>
</comment>
<dbReference type="InterPro" id="IPR033939">
    <property type="entry name" value="BCAT_family"/>
</dbReference>
<dbReference type="UniPathway" id="UPA00049">
    <property type="reaction ID" value="UER00062"/>
</dbReference>
<dbReference type="GO" id="GO:0009099">
    <property type="term" value="P:L-valine biosynthetic process"/>
    <property type="evidence" value="ECO:0007669"/>
    <property type="project" value="UniProtKB-UniPathway"/>
</dbReference>
<dbReference type="eggNOG" id="COG0115">
    <property type="taxonomic scope" value="Bacteria"/>
</dbReference>
<keyword evidence="19" id="KW-1185">Reference proteome</keyword>
<dbReference type="STRING" id="1193181.BN10_610010"/>
<dbReference type="GO" id="GO:0052655">
    <property type="term" value="F:L-valine-2-oxoglutarate transaminase activity"/>
    <property type="evidence" value="ECO:0007669"/>
    <property type="project" value="RHEA"/>
</dbReference>
<evidence type="ECO:0000256" key="5">
    <source>
        <dbReference type="ARBA" id="ARBA00009320"/>
    </source>
</evidence>
<name>N0E5N9_9MICO</name>
<evidence type="ECO:0000256" key="14">
    <source>
        <dbReference type="PIRSR" id="PIRSR006468-1"/>
    </source>
</evidence>
<dbReference type="GO" id="GO:0052654">
    <property type="term" value="F:L-leucine-2-oxoglutarate transaminase activity"/>
    <property type="evidence" value="ECO:0007669"/>
    <property type="project" value="RHEA"/>
</dbReference>
<evidence type="ECO:0000256" key="3">
    <source>
        <dbReference type="ARBA" id="ARBA00004931"/>
    </source>
</evidence>
<feature type="modified residue" description="N6-(pyridoxal phosphate)lysine" evidence="14">
    <location>
        <position position="204"/>
    </location>
</feature>
<comment type="cofactor">
    <cofactor evidence="1 16">
        <name>pyridoxal 5'-phosphate</name>
        <dbReference type="ChEBI" id="CHEBI:597326"/>
    </cofactor>
</comment>
<organism evidence="18 19">
    <name type="scientific">Phycicoccus elongatus Lp2</name>
    <dbReference type="NCBI Taxonomy" id="1193181"/>
    <lineage>
        <taxon>Bacteria</taxon>
        <taxon>Bacillati</taxon>
        <taxon>Actinomycetota</taxon>
        <taxon>Actinomycetes</taxon>
        <taxon>Micrococcales</taxon>
        <taxon>Intrasporangiaceae</taxon>
        <taxon>Phycicoccus</taxon>
    </lineage>
</organism>
<comment type="pathway">
    <text evidence="4">Amino-acid biosynthesis; L-leucine biosynthesis; L-leucine from 3-methyl-2-oxobutanoate: step 4/4.</text>
</comment>
<keyword evidence="6 17" id="KW-0032">Aminotransferase</keyword>
<keyword evidence="10 17" id="KW-0100">Branched-chain amino acid biosynthesis</keyword>
<dbReference type="PANTHER" id="PTHR11825">
    <property type="entry name" value="SUBGROUP IIII AMINOTRANSFERASE"/>
    <property type="match status" value="1"/>
</dbReference>
<dbReference type="PIRSF" id="PIRSF006468">
    <property type="entry name" value="BCAT1"/>
    <property type="match status" value="1"/>
</dbReference>
<comment type="catalytic activity">
    <reaction evidence="13 17">
        <text>L-leucine + 2-oxoglutarate = 4-methyl-2-oxopentanoate + L-glutamate</text>
        <dbReference type="Rhea" id="RHEA:18321"/>
        <dbReference type="ChEBI" id="CHEBI:16810"/>
        <dbReference type="ChEBI" id="CHEBI:17865"/>
        <dbReference type="ChEBI" id="CHEBI:29985"/>
        <dbReference type="ChEBI" id="CHEBI:57427"/>
        <dbReference type="EC" id="2.6.1.42"/>
    </reaction>
</comment>
<comment type="catalytic activity">
    <reaction evidence="12 17">
        <text>L-isoleucine + 2-oxoglutarate = (S)-3-methyl-2-oxopentanoate + L-glutamate</text>
        <dbReference type="Rhea" id="RHEA:24801"/>
        <dbReference type="ChEBI" id="CHEBI:16810"/>
        <dbReference type="ChEBI" id="CHEBI:29985"/>
        <dbReference type="ChEBI" id="CHEBI:35146"/>
        <dbReference type="ChEBI" id="CHEBI:58045"/>
        <dbReference type="EC" id="2.6.1.42"/>
    </reaction>
</comment>
<dbReference type="OrthoDB" id="9804984at2"/>
<dbReference type="GO" id="GO:0009097">
    <property type="term" value="P:isoleucine biosynthetic process"/>
    <property type="evidence" value="ECO:0007669"/>
    <property type="project" value="UniProtKB-UniPathway"/>
</dbReference>
<dbReference type="GO" id="GO:0009098">
    <property type="term" value="P:L-leucine biosynthetic process"/>
    <property type="evidence" value="ECO:0007669"/>
    <property type="project" value="UniProtKB-UniPathway"/>
</dbReference>
<dbReference type="UniPathway" id="UPA00048">
    <property type="reaction ID" value="UER00073"/>
</dbReference>
<evidence type="ECO:0000256" key="7">
    <source>
        <dbReference type="ARBA" id="ARBA00022605"/>
    </source>
</evidence>
<evidence type="ECO:0000256" key="8">
    <source>
        <dbReference type="ARBA" id="ARBA00022679"/>
    </source>
</evidence>
<evidence type="ECO:0000256" key="12">
    <source>
        <dbReference type="ARBA" id="ARBA00048798"/>
    </source>
</evidence>
<evidence type="ECO:0000256" key="13">
    <source>
        <dbReference type="ARBA" id="ARBA00049229"/>
    </source>
</evidence>
<accession>N0E5N9</accession>
<comment type="similarity">
    <text evidence="5 15">Belongs to the class-IV pyridoxal-phosphate-dependent aminotransferase family.</text>
</comment>
<dbReference type="InterPro" id="IPR005786">
    <property type="entry name" value="B_amino_transII"/>
</dbReference>
<gene>
    <name evidence="18" type="primary">ilvE</name>
    <name evidence="18" type="ORF">BN10_610010</name>
</gene>
<protein>
    <recommendedName>
        <fullName evidence="17">Branched-chain-amino-acid aminotransferase</fullName>
        <ecNumber evidence="17">2.6.1.42</ecNumber>
    </recommendedName>
</protein>
<evidence type="ECO:0000256" key="11">
    <source>
        <dbReference type="ARBA" id="ARBA00048212"/>
    </source>
</evidence>
<dbReference type="InterPro" id="IPR043132">
    <property type="entry name" value="BCAT-like_C"/>
</dbReference>
<comment type="pathway">
    <text evidence="2">Amino-acid biosynthesis; L-isoleucine biosynthesis; L-isoleucine from 2-oxobutanoate: step 4/4.</text>
</comment>
<dbReference type="NCBIfam" id="NF009897">
    <property type="entry name" value="PRK13357.1"/>
    <property type="match status" value="1"/>
</dbReference>
<dbReference type="NCBIfam" id="TIGR01123">
    <property type="entry name" value="ilvE_II"/>
    <property type="match status" value="1"/>
</dbReference>
<dbReference type="Gene3D" id="3.20.10.10">
    <property type="entry name" value="D-amino Acid Aminotransferase, subunit A, domain 2"/>
    <property type="match status" value="1"/>
</dbReference>
<dbReference type="Gene3D" id="3.30.470.10">
    <property type="match status" value="1"/>
</dbReference>
<keyword evidence="7 17" id="KW-0028">Amino-acid biosynthesis</keyword>
<dbReference type="RefSeq" id="WP_010850442.1">
    <property type="nucleotide sequence ID" value="NZ_HF570956.1"/>
</dbReference>
<dbReference type="GO" id="GO:0052656">
    <property type="term" value="F:L-isoleucine-2-oxoglutarate transaminase activity"/>
    <property type="evidence" value="ECO:0007669"/>
    <property type="project" value="RHEA"/>
</dbReference>
<evidence type="ECO:0000256" key="16">
    <source>
        <dbReference type="RuleBase" id="RU004516"/>
    </source>
</evidence>
<evidence type="ECO:0000256" key="6">
    <source>
        <dbReference type="ARBA" id="ARBA00022576"/>
    </source>
</evidence>
<evidence type="ECO:0000256" key="15">
    <source>
        <dbReference type="RuleBase" id="RU004106"/>
    </source>
</evidence>